<dbReference type="Pfam" id="PF25601">
    <property type="entry name" value="AAA_lid_14"/>
    <property type="match status" value="1"/>
</dbReference>
<dbReference type="InterPro" id="IPR002197">
    <property type="entry name" value="HTH_Fis"/>
</dbReference>
<comment type="caution">
    <text evidence="8">The sequence shown here is derived from an EMBL/GenBank/DDBJ whole genome shotgun (WGS) entry which is preliminary data.</text>
</comment>
<dbReference type="GO" id="GO:0043565">
    <property type="term" value="F:sequence-specific DNA binding"/>
    <property type="evidence" value="ECO:0007669"/>
    <property type="project" value="InterPro"/>
</dbReference>
<dbReference type="InterPro" id="IPR025943">
    <property type="entry name" value="Sigma_54_int_dom_ATP-bd_2"/>
</dbReference>
<dbReference type="PROSITE" id="PS50045">
    <property type="entry name" value="SIGMA54_INTERACT_4"/>
    <property type="match status" value="1"/>
</dbReference>
<name>A0A0L8V432_9BACT</name>
<dbReference type="Pfam" id="PF00158">
    <property type="entry name" value="Sigma54_activat"/>
    <property type="match status" value="1"/>
</dbReference>
<organism evidence="8 9">
    <name type="scientific">Sunxiuqinia dokdonensis</name>
    <dbReference type="NCBI Taxonomy" id="1409788"/>
    <lineage>
        <taxon>Bacteria</taxon>
        <taxon>Pseudomonadati</taxon>
        <taxon>Bacteroidota</taxon>
        <taxon>Bacteroidia</taxon>
        <taxon>Marinilabiliales</taxon>
        <taxon>Prolixibacteraceae</taxon>
        <taxon>Sunxiuqinia</taxon>
    </lineage>
</organism>
<dbReference type="SUPFAM" id="SSF46689">
    <property type="entry name" value="Homeodomain-like"/>
    <property type="match status" value="1"/>
</dbReference>
<dbReference type="Gene3D" id="3.40.50.300">
    <property type="entry name" value="P-loop containing nucleotide triphosphate hydrolases"/>
    <property type="match status" value="1"/>
</dbReference>
<gene>
    <name evidence="8" type="ORF">NC99_42130</name>
</gene>
<feature type="domain" description="Response regulatory" evidence="7">
    <location>
        <begin position="1"/>
        <end position="102"/>
    </location>
</feature>
<evidence type="ECO:0000259" key="7">
    <source>
        <dbReference type="PROSITE" id="PS50110"/>
    </source>
</evidence>
<evidence type="ECO:0000313" key="8">
    <source>
        <dbReference type="EMBL" id="KOH42997.1"/>
    </source>
</evidence>
<proteinExistence type="predicted"/>
<dbReference type="SUPFAM" id="SSF52540">
    <property type="entry name" value="P-loop containing nucleoside triphosphate hydrolases"/>
    <property type="match status" value="1"/>
</dbReference>
<dbReference type="InterPro" id="IPR003593">
    <property type="entry name" value="AAA+_ATPase"/>
</dbReference>
<dbReference type="InterPro" id="IPR011006">
    <property type="entry name" value="CheY-like_superfamily"/>
</dbReference>
<dbReference type="FunFam" id="3.40.50.300:FF:000006">
    <property type="entry name" value="DNA-binding transcriptional regulator NtrC"/>
    <property type="match status" value="1"/>
</dbReference>
<dbReference type="InterPro" id="IPR027417">
    <property type="entry name" value="P-loop_NTPase"/>
</dbReference>
<dbReference type="EMBL" id="LGIA01000205">
    <property type="protein sequence ID" value="KOH42997.1"/>
    <property type="molecule type" value="Genomic_DNA"/>
</dbReference>
<reference evidence="9" key="1">
    <citation type="submission" date="2015-07" db="EMBL/GenBank/DDBJ databases">
        <title>Genome sequencing of Sunxiuqinia dokdonensis strain SK.</title>
        <authorList>
            <person name="Ahn S."/>
            <person name="Kim B.-C."/>
        </authorList>
    </citation>
    <scope>NUCLEOTIDE SEQUENCE [LARGE SCALE GENOMIC DNA]</scope>
    <source>
        <strain evidence="9">SK</strain>
    </source>
</reference>
<evidence type="ECO:0000259" key="6">
    <source>
        <dbReference type="PROSITE" id="PS50045"/>
    </source>
</evidence>
<dbReference type="Proteomes" id="UP000036958">
    <property type="component" value="Unassembled WGS sequence"/>
</dbReference>
<dbReference type="GO" id="GO:0005524">
    <property type="term" value="F:ATP binding"/>
    <property type="evidence" value="ECO:0007669"/>
    <property type="project" value="UniProtKB-KW"/>
</dbReference>
<dbReference type="PANTHER" id="PTHR32071">
    <property type="entry name" value="TRANSCRIPTIONAL REGULATORY PROTEIN"/>
    <property type="match status" value="1"/>
</dbReference>
<dbReference type="PROSITE" id="PS50110">
    <property type="entry name" value="RESPONSE_REGULATORY"/>
    <property type="match status" value="1"/>
</dbReference>
<dbReference type="InterPro" id="IPR058031">
    <property type="entry name" value="AAA_lid_NorR"/>
</dbReference>
<dbReference type="PRINTS" id="PR01590">
    <property type="entry name" value="HTHFIS"/>
</dbReference>
<dbReference type="SUPFAM" id="SSF52172">
    <property type="entry name" value="CheY-like"/>
    <property type="match status" value="1"/>
</dbReference>
<dbReference type="PANTHER" id="PTHR32071:SF81">
    <property type="entry name" value="PROPIONATE CATABOLISM OPERON REGULATORY PROTEIN"/>
    <property type="match status" value="1"/>
</dbReference>
<keyword evidence="3" id="KW-0805">Transcription regulation</keyword>
<keyword evidence="4" id="KW-0804">Transcription</keyword>
<evidence type="ECO:0000256" key="5">
    <source>
        <dbReference type="PROSITE-ProRule" id="PRU00169"/>
    </source>
</evidence>
<dbReference type="InterPro" id="IPR001789">
    <property type="entry name" value="Sig_transdc_resp-reg_receiver"/>
</dbReference>
<dbReference type="PROSITE" id="PS00675">
    <property type="entry name" value="SIGMA54_INTERACT_1"/>
    <property type="match status" value="1"/>
</dbReference>
<dbReference type="STRING" id="1409788.NC99_42130"/>
<protein>
    <submittedName>
        <fullName evidence="8">Chemotaxis protein CheY</fullName>
    </submittedName>
</protein>
<keyword evidence="9" id="KW-1185">Reference proteome</keyword>
<evidence type="ECO:0000256" key="1">
    <source>
        <dbReference type="ARBA" id="ARBA00022741"/>
    </source>
</evidence>
<feature type="modified residue" description="4-aspartylphosphate" evidence="5">
    <location>
        <position position="37"/>
    </location>
</feature>
<dbReference type="AlphaFoldDB" id="A0A0L8V432"/>
<dbReference type="CDD" id="cd00009">
    <property type="entry name" value="AAA"/>
    <property type="match status" value="1"/>
</dbReference>
<dbReference type="Gene3D" id="1.10.8.60">
    <property type="match status" value="1"/>
</dbReference>
<dbReference type="Gene3D" id="3.40.50.2300">
    <property type="match status" value="1"/>
</dbReference>
<dbReference type="InterPro" id="IPR025662">
    <property type="entry name" value="Sigma_54_int_dom_ATP-bd_1"/>
</dbReference>
<dbReference type="InterPro" id="IPR002078">
    <property type="entry name" value="Sigma_54_int"/>
</dbReference>
<dbReference type="Pfam" id="PF02954">
    <property type="entry name" value="HTH_8"/>
    <property type="match status" value="1"/>
</dbReference>
<accession>A0A0L8V432</accession>
<keyword evidence="2" id="KW-0067">ATP-binding</keyword>
<sequence>MLKTLLEKNSYRVTTAFSPVDAKRLIQSMAYDVVLTDLRMPEISGMELIRWVKKQSPKTQIVMMTGYADIGTAIESIKKGAFNYIPKPLSPDEVLNVVKEALDASSDNSSKEQISKAELLQSDYQEGVSSQSRKMSQHIQLVAPTPISVLIVGESGTGKEYVAKLIHAKSKRAGKPFVAVDCGAIPKELVASEFFGHVKGSFTGAIADKVGNFEAANGGTLFLDEVGNLPYNSQIQLLRVLQERLIKPVGSNREITVDVRIIAATNENLLSAQDKGEFREDLYHRLNEFQINVPPLRARQQDIMYFAHYFLEQSNRYLDKSVQGFDKSLEPVFMNYSWPGNLREMKNVIKRATLLAHGKWITLNEIPAEIYSGSQTSHFALYNEKDENESILKALEATNYNKSQAARLLKIDRKTLYNKLKTYKIQLPERDK</sequence>
<dbReference type="GO" id="GO:0006355">
    <property type="term" value="P:regulation of DNA-templated transcription"/>
    <property type="evidence" value="ECO:0007669"/>
    <property type="project" value="InterPro"/>
</dbReference>
<keyword evidence="1" id="KW-0547">Nucleotide-binding</keyword>
<dbReference type="InterPro" id="IPR009057">
    <property type="entry name" value="Homeodomain-like_sf"/>
</dbReference>
<feature type="domain" description="Sigma-54 factor interaction" evidence="6">
    <location>
        <begin position="125"/>
        <end position="354"/>
    </location>
</feature>
<dbReference type="GO" id="GO:0000160">
    <property type="term" value="P:phosphorelay signal transduction system"/>
    <property type="evidence" value="ECO:0007669"/>
    <property type="project" value="InterPro"/>
</dbReference>
<evidence type="ECO:0000256" key="4">
    <source>
        <dbReference type="ARBA" id="ARBA00023163"/>
    </source>
</evidence>
<keyword evidence="5" id="KW-0597">Phosphoprotein</keyword>
<evidence type="ECO:0000256" key="2">
    <source>
        <dbReference type="ARBA" id="ARBA00022840"/>
    </source>
</evidence>
<dbReference type="Pfam" id="PF00072">
    <property type="entry name" value="Response_reg"/>
    <property type="match status" value="1"/>
</dbReference>
<dbReference type="SMART" id="SM00448">
    <property type="entry name" value="REC"/>
    <property type="match status" value="1"/>
</dbReference>
<dbReference type="SMART" id="SM00382">
    <property type="entry name" value="AAA"/>
    <property type="match status" value="1"/>
</dbReference>
<dbReference type="Gene3D" id="1.10.10.60">
    <property type="entry name" value="Homeodomain-like"/>
    <property type="match status" value="1"/>
</dbReference>
<dbReference type="PROSITE" id="PS00676">
    <property type="entry name" value="SIGMA54_INTERACT_2"/>
    <property type="match status" value="1"/>
</dbReference>
<evidence type="ECO:0000313" key="9">
    <source>
        <dbReference type="Proteomes" id="UP000036958"/>
    </source>
</evidence>
<evidence type="ECO:0000256" key="3">
    <source>
        <dbReference type="ARBA" id="ARBA00023015"/>
    </source>
</evidence>